<reference evidence="1" key="1">
    <citation type="submission" date="2021-07" db="EMBL/GenBank/DDBJ databases">
        <authorList>
            <person name="Durling M."/>
        </authorList>
    </citation>
    <scope>NUCLEOTIDE SEQUENCE</scope>
</reference>
<comment type="caution">
    <text evidence="1">The sequence shown here is derived from an EMBL/GenBank/DDBJ whole genome shotgun (WGS) entry which is preliminary data.</text>
</comment>
<accession>A0A9N9L070</accession>
<dbReference type="EMBL" id="CAJVRL010000072">
    <property type="protein sequence ID" value="CAG8956709.1"/>
    <property type="molecule type" value="Genomic_DNA"/>
</dbReference>
<organism evidence="1 2">
    <name type="scientific">Hymenoscyphus fraxineus</name>
    <dbReference type="NCBI Taxonomy" id="746836"/>
    <lineage>
        <taxon>Eukaryota</taxon>
        <taxon>Fungi</taxon>
        <taxon>Dikarya</taxon>
        <taxon>Ascomycota</taxon>
        <taxon>Pezizomycotina</taxon>
        <taxon>Leotiomycetes</taxon>
        <taxon>Helotiales</taxon>
        <taxon>Helotiaceae</taxon>
        <taxon>Hymenoscyphus</taxon>
    </lineage>
</organism>
<name>A0A9N9L070_9HELO</name>
<protein>
    <submittedName>
        <fullName evidence="1">Uncharacterized protein</fullName>
    </submittedName>
</protein>
<dbReference type="OrthoDB" id="5430750at2759"/>
<keyword evidence="2" id="KW-1185">Reference proteome</keyword>
<evidence type="ECO:0000313" key="1">
    <source>
        <dbReference type="EMBL" id="CAG8956709.1"/>
    </source>
</evidence>
<sequence length="533" mass="60951">MAGSSSNATGTTHTVLDSNGINMMVELLEKQLQILKSCQIPSIKRSPTQLARKTMIRFSEKPIFELLKFIMQSLESNHNENEVGVISPKEFARINFIEWITEIRLIECHLPSLRNTVMAYAAYYAGRVPFLSCGRPEIFLDQSTYSFRDLKDEQLMHDLANALLRHWPANSIPVLDPSSVDPSESGHWVAKKGIEQDTEKQLGTLLDTCASYIDGHCVLPIIRAESIACLLANRDRSRGESSVFFLGRYCGPWQSSISHNTKRETRHPVNELEGRAHVELRLQLHMRAFTLNKADKLLRKDVSIDCIVCDRLAVSTKIPVAAEDVSWGVMECRWAYDVRCPVPAPQNDEMGFVVLRMVDYNLFLEEEGEQEMNSDLNSDSRWAGILVFQKLLFDGCVEWEGEWRGLLKDLDLFIGFNVNDMSDKQLRHQLMYDDRKLSRSESYFLILQLLRVFEDWITTTNHEIAQIAEECEREISDLGFPDQDVSANWEIILSAQRKRTQSLLAHIGTKTEEIESLRSGVSTFQLRFPKLPS</sequence>
<proteinExistence type="predicted"/>
<dbReference type="Proteomes" id="UP000696280">
    <property type="component" value="Unassembled WGS sequence"/>
</dbReference>
<gene>
    <name evidence="1" type="ORF">HYFRA_00012253</name>
</gene>
<dbReference type="AlphaFoldDB" id="A0A9N9L070"/>
<evidence type="ECO:0000313" key="2">
    <source>
        <dbReference type="Proteomes" id="UP000696280"/>
    </source>
</evidence>